<reference evidence="4" key="1">
    <citation type="submission" date="2022-08" db="UniProtKB">
        <authorList>
            <consortium name="EnsemblMetazoa"/>
        </authorList>
    </citation>
    <scope>IDENTIFICATION</scope>
    <source>
        <strain evidence="4">05x7-T-G4-1.051#20</strain>
    </source>
</reference>
<name>A0A8W8P228_MAGGI</name>
<protein>
    <recommendedName>
        <fullName evidence="3">F5/8 type C domain-containing protein</fullName>
    </recommendedName>
</protein>
<dbReference type="SUPFAM" id="SSF49785">
    <property type="entry name" value="Galactose-binding domain-like"/>
    <property type="match status" value="1"/>
</dbReference>
<feature type="coiled-coil region" evidence="1">
    <location>
        <begin position="85"/>
        <end position="112"/>
    </location>
</feature>
<dbReference type="InterPro" id="IPR008979">
    <property type="entry name" value="Galactose-bd-like_sf"/>
</dbReference>
<dbReference type="InterPro" id="IPR000421">
    <property type="entry name" value="FA58C"/>
</dbReference>
<sequence>MADITWLAFFFFHLGFINCYENLCIRTTTNLSQSSTYNNNTADLANDGKKQTTEVYCAHTAPNHSKAWFQVNLRKPYSIERVQIYYRYEASLKHMEEELVKLQQEISMLNLRKLSMTIGNIINDPEKCSCQVHLSLDLMPCCVLR</sequence>
<dbReference type="Proteomes" id="UP000005408">
    <property type="component" value="Unassembled WGS sequence"/>
</dbReference>
<evidence type="ECO:0000256" key="1">
    <source>
        <dbReference type="SAM" id="Coils"/>
    </source>
</evidence>
<evidence type="ECO:0000313" key="5">
    <source>
        <dbReference type="Proteomes" id="UP000005408"/>
    </source>
</evidence>
<dbReference type="Gene3D" id="2.60.120.260">
    <property type="entry name" value="Galactose-binding domain-like"/>
    <property type="match status" value="1"/>
</dbReference>
<evidence type="ECO:0000256" key="2">
    <source>
        <dbReference type="SAM" id="SignalP"/>
    </source>
</evidence>
<keyword evidence="5" id="KW-1185">Reference proteome</keyword>
<accession>A0A8W8P228</accession>
<keyword evidence="1" id="KW-0175">Coiled coil</keyword>
<dbReference type="InterPro" id="IPR051941">
    <property type="entry name" value="BG_Antigen-Binding_Lectin"/>
</dbReference>
<keyword evidence="2" id="KW-0732">Signal</keyword>
<organism evidence="4 5">
    <name type="scientific">Magallana gigas</name>
    <name type="common">Pacific oyster</name>
    <name type="synonym">Crassostrea gigas</name>
    <dbReference type="NCBI Taxonomy" id="29159"/>
    <lineage>
        <taxon>Eukaryota</taxon>
        <taxon>Metazoa</taxon>
        <taxon>Spiralia</taxon>
        <taxon>Lophotrochozoa</taxon>
        <taxon>Mollusca</taxon>
        <taxon>Bivalvia</taxon>
        <taxon>Autobranchia</taxon>
        <taxon>Pteriomorphia</taxon>
        <taxon>Ostreida</taxon>
        <taxon>Ostreoidea</taxon>
        <taxon>Ostreidae</taxon>
        <taxon>Magallana</taxon>
    </lineage>
</organism>
<dbReference type="PANTHER" id="PTHR45713">
    <property type="entry name" value="FTP DOMAIN-CONTAINING PROTEIN"/>
    <property type="match status" value="1"/>
</dbReference>
<feature type="domain" description="F5/8 type C" evidence="3">
    <location>
        <begin position="31"/>
        <end position="90"/>
    </location>
</feature>
<feature type="chain" id="PRO_5036479908" description="F5/8 type C domain-containing protein" evidence="2">
    <location>
        <begin position="20"/>
        <end position="145"/>
    </location>
</feature>
<dbReference type="PANTHER" id="PTHR45713:SF6">
    <property type="entry name" value="F5_8 TYPE C DOMAIN-CONTAINING PROTEIN"/>
    <property type="match status" value="1"/>
</dbReference>
<evidence type="ECO:0000313" key="4">
    <source>
        <dbReference type="EnsemblMetazoa" id="G9165.1:cds"/>
    </source>
</evidence>
<evidence type="ECO:0000259" key="3">
    <source>
        <dbReference type="Pfam" id="PF00754"/>
    </source>
</evidence>
<dbReference type="AlphaFoldDB" id="A0A8W8P228"/>
<feature type="signal peptide" evidence="2">
    <location>
        <begin position="1"/>
        <end position="19"/>
    </location>
</feature>
<dbReference type="Pfam" id="PF00754">
    <property type="entry name" value="F5_F8_type_C"/>
    <property type="match status" value="1"/>
</dbReference>
<proteinExistence type="predicted"/>
<dbReference type="EnsemblMetazoa" id="G9165.1">
    <property type="protein sequence ID" value="G9165.1:cds"/>
    <property type="gene ID" value="G9165"/>
</dbReference>